<dbReference type="Proteomes" id="UP000037696">
    <property type="component" value="Unassembled WGS sequence"/>
</dbReference>
<evidence type="ECO:0000256" key="1">
    <source>
        <dbReference type="SAM" id="MobiDB-lite"/>
    </source>
</evidence>
<reference evidence="2 3" key="1">
    <citation type="submission" date="2015-08" db="EMBL/GenBank/DDBJ databases">
        <title>Genome sequencing of Penicillium nordicum.</title>
        <authorList>
            <person name="Nguyen H.D."/>
            <person name="Seifert K.A."/>
        </authorList>
    </citation>
    <scope>NUCLEOTIDE SEQUENCE [LARGE SCALE GENOMIC DNA]</scope>
    <source>
        <strain evidence="2 3">DAOMC 185683</strain>
    </source>
</reference>
<dbReference type="STRING" id="229535.A0A0M8NZ83"/>
<evidence type="ECO:0000313" key="3">
    <source>
        <dbReference type="Proteomes" id="UP000037696"/>
    </source>
</evidence>
<proteinExistence type="predicted"/>
<feature type="region of interest" description="Disordered" evidence="1">
    <location>
        <begin position="42"/>
        <end position="66"/>
    </location>
</feature>
<feature type="compositionally biased region" description="Polar residues" evidence="1">
    <location>
        <begin position="52"/>
        <end position="61"/>
    </location>
</feature>
<gene>
    <name evidence="2" type="ORF">ACN38_g11172</name>
</gene>
<dbReference type="EMBL" id="LHQQ01000278">
    <property type="protein sequence ID" value="KOS38014.1"/>
    <property type="molecule type" value="Genomic_DNA"/>
</dbReference>
<organism evidence="2 3">
    <name type="scientific">Penicillium nordicum</name>
    <dbReference type="NCBI Taxonomy" id="229535"/>
    <lineage>
        <taxon>Eukaryota</taxon>
        <taxon>Fungi</taxon>
        <taxon>Dikarya</taxon>
        <taxon>Ascomycota</taxon>
        <taxon>Pezizomycotina</taxon>
        <taxon>Eurotiomycetes</taxon>
        <taxon>Eurotiomycetidae</taxon>
        <taxon>Eurotiales</taxon>
        <taxon>Aspergillaceae</taxon>
        <taxon>Penicillium</taxon>
    </lineage>
</organism>
<keyword evidence="3" id="KW-1185">Reference proteome</keyword>
<protein>
    <submittedName>
        <fullName evidence="2">Uncharacterized protein</fullName>
    </submittedName>
</protein>
<dbReference type="OrthoDB" id="5041285at2759"/>
<accession>A0A0M8NZ83</accession>
<dbReference type="AlphaFoldDB" id="A0A0M8NZ83"/>
<name>A0A0M8NZ83_9EURO</name>
<evidence type="ECO:0000313" key="2">
    <source>
        <dbReference type="EMBL" id="KOS38014.1"/>
    </source>
</evidence>
<sequence length="218" mass="24581">MWTRSGVEKEKEEKEKRRKWEEGWGGYLYLPSGLMQIGKLRSPRSANPVLPSDQSSGSDNAITDRHCDGLRQSNDHVTLISQLRAHGLILDDRGTSSPQSPDVPYTEYAFVESQQLMSLPSEDVALLTSKSCLSWQTSNAIDEFVQEYFKHIHPWRVLEHLSKRSICRPQNISFCVAIVAFSKLPSQCHVVTPVTPVLGLNSHSLFLYKHCVDVDGTI</sequence>
<comment type="caution">
    <text evidence="2">The sequence shown here is derived from an EMBL/GenBank/DDBJ whole genome shotgun (WGS) entry which is preliminary data.</text>
</comment>